<comment type="function">
    <text evidence="7">Thiolesterase that catalyzes the hydrolysis of S-D-lactoyl-glutathione to form glutathione and D-lactic acid.</text>
</comment>
<dbReference type="Pfam" id="PF16123">
    <property type="entry name" value="HAGH_C"/>
    <property type="match status" value="1"/>
</dbReference>
<name>A0A7G8Q492_9GAMM</name>
<reference evidence="9 10" key="1">
    <citation type="submission" date="2020-08" db="EMBL/GenBank/DDBJ databases">
        <title>Dyella sp. G9 isolated from forest soil.</title>
        <authorList>
            <person name="Fu J."/>
            <person name="Qiu L."/>
        </authorList>
    </citation>
    <scope>NUCLEOTIDE SEQUENCE [LARGE SCALE GENOMIC DNA]</scope>
    <source>
        <strain evidence="9 10">G9</strain>
    </source>
</reference>
<dbReference type="Proteomes" id="UP000515873">
    <property type="component" value="Chromosome"/>
</dbReference>
<dbReference type="InterPro" id="IPR050110">
    <property type="entry name" value="Glyoxalase_II_hydrolase"/>
</dbReference>
<dbReference type="GO" id="GO:0046872">
    <property type="term" value="F:metal ion binding"/>
    <property type="evidence" value="ECO:0007669"/>
    <property type="project" value="UniProtKB-KW"/>
</dbReference>
<dbReference type="PIRSF" id="PIRSF005457">
    <property type="entry name" value="Glx"/>
    <property type="match status" value="1"/>
</dbReference>
<evidence type="ECO:0000256" key="1">
    <source>
        <dbReference type="ARBA" id="ARBA00001623"/>
    </source>
</evidence>
<comment type="cofactor">
    <cofactor evidence="7">
        <name>Zn(2+)</name>
        <dbReference type="ChEBI" id="CHEBI:29105"/>
    </cofactor>
    <text evidence="7">Binds 2 Zn(2+) ions per subunit.</text>
</comment>
<feature type="domain" description="Metallo-beta-lactamase" evidence="8">
    <location>
        <begin position="11"/>
        <end position="166"/>
    </location>
</feature>
<feature type="binding site" evidence="7">
    <location>
        <position position="57"/>
    </location>
    <ligand>
        <name>Zn(2+)</name>
        <dbReference type="ChEBI" id="CHEBI:29105"/>
        <label>2</label>
    </ligand>
</feature>
<evidence type="ECO:0000313" key="9">
    <source>
        <dbReference type="EMBL" id="QNK01600.1"/>
    </source>
</evidence>
<evidence type="ECO:0000256" key="2">
    <source>
        <dbReference type="ARBA" id="ARBA00004963"/>
    </source>
</evidence>
<dbReference type="Gene3D" id="3.60.15.10">
    <property type="entry name" value="Ribonuclease Z/Hydroxyacylglutathione hydrolase-like"/>
    <property type="match status" value="1"/>
</dbReference>
<accession>A0A7G8Q492</accession>
<evidence type="ECO:0000256" key="6">
    <source>
        <dbReference type="ARBA" id="ARBA00022833"/>
    </source>
</evidence>
<dbReference type="PANTHER" id="PTHR43705">
    <property type="entry name" value="HYDROXYACYLGLUTATHIONE HYDROLASE"/>
    <property type="match status" value="1"/>
</dbReference>
<evidence type="ECO:0000313" key="10">
    <source>
        <dbReference type="Proteomes" id="UP000515873"/>
    </source>
</evidence>
<dbReference type="CDD" id="cd07723">
    <property type="entry name" value="hydroxyacylglutathione_hydrolase_MBL-fold"/>
    <property type="match status" value="1"/>
</dbReference>
<keyword evidence="6 7" id="KW-0862">Zinc</keyword>
<dbReference type="InterPro" id="IPR035680">
    <property type="entry name" value="Clx_II_MBL"/>
</dbReference>
<evidence type="ECO:0000256" key="4">
    <source>
        <dbReference type="ARBA" id="ARBA00022723"/>
    </source>
</evidence>
<evidence type="ECO:0000256" key="3">
    <source>
        <dbReference type="ARBA" id="ARBA00006759"/>
    </source>
</evidence>
<proteinExistence type="inferred from homology"/>
<dbReference type="GO" id="GO:0004416">
    <property type="term" value="F:hydroxyacylglutathione hydrolase activity"/>
    <property type="evidence" value="ECO:0007669"/>
    <property type="project" value="UniProtKB-UniRule"/>
</dbReference>
<feature type="binding site" evidence="7">
    <location>
        <position position="58"/>
    </location>
    <ligand>
        <name>Zn(2+)</name>
        <dbReference type="ChEBI" id="CHEBI:29105"/>
        <label>2</label>
    </ligand>
</feature>
<feature type="binding site" evidence="7">
    <location>
        <position position="128"/>
    </location>
    <ligand>
        <name>Zn(2+)</name>
        <dbReference type="ChEBI" id="CHEBI:29105"/>
        <label>2</label>
    </ligand>
</feature>
<evidence type="ECO:0000256" key="7">
    <source>
        <dbReference type="HAMAP-Rule" id="MF_01374"/>
    </source>
</evidence>
<dbReference type="UniPathway" id="UPA00619">
    <property type="reaction ID" value="UER00676"/>
</dbReference>
<dbReference type="InterPro" id="IPR036866">
    <property type="entry name" value="RibonucZ/Hydroxyglut_hydro"/>
</dbReference>
<comment type="pathway">
    <text evidence="2 7">Secondary metabolite metabolism; methylglyoxal degradation; (R)-lactate from methylglyoxal: step 2/2.</text>
</comment>
<organism evidence="9 10">
    <name type="scientific">Dyella telluris</name>
    <dbReference type="NCBI Taxonomy" id="2763498"/>
    <lineage>
        <taxon>Bacteria</taxon>
        <taxon>Pseudomonadati</taxon>
        <taxon>Pseudomonadota</taxon>
        <taxon>Gammaproteobacteria</taxon>
        <taxon>Lysobacterales</taxon>
        <taxon>Rhodanobacteraceae</taxon>
        <taxon>Dyella</taxon>
    </lineage>
</organism>
<protein>
    <recommendedName>
        <fullName evidence="7">Hydroxyacylglutathione hydrolase</fullName>
        <ecNumber evidence="7">3.1.2.6</ecNumber>
    </recommendedName>
    <alternativeName>
        <fullName evidence="7">Glyoxalase II</fullName>
        <shortName evidence="7">Glx II</shortName>
    </alternativeName>
</protein>
<gene>
    <name evidence="7 9" type="primary">gloB</name>
    <name evidence="9" type="ORF">H8F01_21670</name>
</gene>
<feature type="binding site" evidence="7">
    <location>
        <position position="166"/>
    </location>
    <ligand>
        <name>Zn(2+)</name>
        <dbReference type="ChEBI" id="CHEBI:29105"/>
        <label>2</label>
    </ligand>
</feature>
<dbReference type="EMBL" id="CP060412">
    <property type="protein sequence ID" value="QNK01600.1"/>
    <property type="molecule type" value="Genomic_DNA"/>
</dbReference>
<dbReference type="NCBIfam" id="TIGR03413">
    <property type="entry name" value="GSH_gloB"/>
    <property type="match status" value="1"/>
</dbReference>
<dbReference type="EC" id="3.1.2.6" evidence="7"/>
<dbReference type="InterPro" id="IPR001279">
    <property type="entry name" value="Metallo-B-lactamas"/>
</dbReference>
<keyword evidence="4 7" id="KW-0479">Metal-binding</keyword>
<sequence length="254" mass="27279">MHVVPLPALADNYIWLLHDDAGNAIVVDPGDAAPVEAALTQRHLQLRAILLTHHHNDHIGGVNALLSKREVPVYAPHDARIATATQRVSDGDVVALNLPAARFDVIAVPGHTTTHIAYTGEGVLLCGDTLFSMGCGRLFEGTPAQMLASLDRLASLPGNTLVCCAHEYTAANGRFAQTIEPDNASLSARRQEVDALRAHHKPSLPVALFIEQATNPFLRTDSDAVIAWGQRQGVEDDRVARFAALRASKDVFTG</sequence>
<dbReference type="PANTHER" id="PTHR43705:SF1">
    <property type="entry name" value="HYDROXYACYLGLUTATHIONE HYDROLASE GLOB"/>
    <property type="match status" value="1"/>
</dbReference>
<feature type="binding site" evidence="7">
    <location>
        <position position="55"/>
    </location>
    <ligand>
        <name>Zn(2+)</name>
        <dbReference type="ChEBI" id="CHEBI:29105"/>
        <label>1</label>
    </ligand>
</feature>
<dbReference type="SMART" id="SM00849">
    <property type="entry name" value="Lactamase_B"/>
    <property type="match status" value="1"/>
</dbReference>
<comment type="similarity">
    <text evidence="3 7">Belongs to the metallo-beta-lactamase superfamily. Glyoxalase II family.</text>
</comment>
<keyword evidence="5 7" id="KW-0378">Hydrolase</keyword>
<evidence type="ECO:0000256" key="5">
    <source>
        <dbReference type="ARBA" id="ARBA00022801"/>
    </source>
</evidence>
<comment type="catalytic activity">
    <reaction evidence="1 7">
        <text>an S-(2-hydroxyacyl)glutathione + H2O = a 2-hydroxy carboxylate + glutathione + H(+)</text>
        <dbReference type="Rhea" id="RHEA:21864"/>
        <dbReference type="ChEBI" id="CHEBI:15377"/>
        <dbReference type="ChEBI" id="CHEBI:15378"/>
        <dbReference type="ChEBI" id="CHEBI:57925"/>
        <dbReference type="ChEBI" id="CHEBI:58896"/>
        <dbReference type="ChEBI" id="CHEBI:71261"/>
        <dbReference type="EC" id="3.1.2.6"/>
    </reaction>
</comment>
<dbReference type="AlphaFoldDB" id="A0A7G8Q492"/>
<dbReference type="Pfam" id="PF00753">
    <property type="entry name" value="Lactamase_B"/>
    <property type="match status" value="1"/>
</dbReference>
<feature type="binding site" evidence="7">
    <location>
        <position position="111"/>
    </location>
    <ligand>
        <name>Zn(2+)</name>
        <dbReference type="ChEBI" id="CHEBI:29105"/>
        <label>1</label>
    </ligand>
</feature>
<dbReference type="GO" id="GO:0019243">
    <property type="term" value="P:methylglyoxal catabolic process to D-lactate via S-lactoyl-glutathione"/>
    <property type="evidence" value="ECO:0007669"/>
    <property type="project" value="UniProtKB-UniRule"/>
</dbReference>
<evidence type="ECO:0000259" key="8">
    <source>
        <dbReference type="SMART" id="SM00849"/>
    </source>
</evidence>
<dbReference type="KEGG" id="dtl:H8F01_21670"/>
<dbReference type="RefSeq" id="WP_187057061.1">
    <property type="nucleotide sequence ID" value="NZ_CP060412.1"/>
</dbReference>
<dbReference type="InterPro" id="IPR017782">
    <property type="entry name" value="Hydroxyacylglutathione_Hdrlase"/>
</dbReference>
<dbReference type="SUPFAM" id="SSF56281">
    <property type="entry name" value="Metallo-hydrolase/oxidoreductase"/>
    <property type="match status" value="1"/>
</dbReference>
<dbReference type="HAMAP" id="MF_01374">
    <property type="entry name" value="Glyoxalase_2"/>
    <property type="match status" value="1"/>
</dbReference>
<comment type="subunit">
    <text evidence="7">Monomer.</text>
</comment>
<dbReference type="InterPro" id="IPR032282">
    <property type="entry name" value="HAGH_C"/>
</dbReference>
<feature type="binding site" evidence="7">
    <location>
        <position position="128"/>
    </location>
    <ligand>
        <name>Zn(2+)</name>
        <dbReference type="ChEBI" id="CHEBI:29105"/>
        <label>1</label>
    </ligand>
</feature>
<feature type="binding site" evidence="7">
    <location>
        <position position="53"/>
    </location>
    <ligand>
        <name>Zn(2+)</name>
        <dbReference type="ChEBI" id="CHEBI:29105"/>
        <label>1</label>
    </ligand>
</feature>
<keyword evidence="10" id="KW-1185">Reference proteome</keyword>